<dbReference type="PANTHER" id="PTHR35369:SF2">
    <property type="entry name" value="BLR3025 PROTEIN"/>
    <property type="match status" value="1"/>
</dbReference>
<comment type="caution">
    <text evidence="4">The sequence shown here is derived from an EMBL/GenBank/DDBJ whole genome shotgun (WGS) entry which is preliminary data.</text>
</comment>
<accession>A0A317EAS8</accession>
<evidence type="ECO:0000256" key="1">
    <source>
        <dbReference type="ARBA" id="ARBA00010945"/>
    </source>
</evidence>
<dbReference type="OrthoDB" id="9788640at2"/>
<dbReference type="AlphaFoldDB" id="A0A317EAS8"/>
<dbReference type="Gene3D" id="3.30.70.270">
    <property type="match status" value="1"/>
</dbReference>
<gene>
    <name evidence="4" type="ORF">DKG75_04360</name>
</gene>
<dbReference type="InterPro" id="IPR043128">
    <property type="entry name" value="Rev_trsase/Diguanyl_cyclase"/>
</dbReference>
<dbReference type="CDD" id="cd03468">
    <property type="entry name" value="PolY_like"/>
    <property type="match status" value="1"/>
</dbReference>
<dbReference type="Gene3D" id="3.40.1170.60">
    <property type="match status" value="1"/>
</dbReference>
<evidence type="ECO:0000259" key="3">
    <source>
        <dbReference type="Pfam" id="PF00817"/>
    </source>
</evidence>
<evidence type="ECO:0000313" key="4">
    <source>
        <dbReference type="EMBL" id="PWR23801.1"/>
    </source>
</evidence>
<proteinExistence type="inferred from homology"/>
<organism evidence="4 5">
    <name type="scientific">Zavarzinia compransoris</name>
    <dbReference type="NCBI Taxonomy" id="1264899"/>
    <lineage>
        <taxon>Bacteria</taxon>
        <taxon>Pseudomonadati</taxon>
        <taxon>Pseudomonadota</taxon>
        <taxon>Alphaproteobacteria</taxon>
        <taxon>Rhodospirillales</taxon>
        <taxon>Zavarziniaceae</taxon>
        <taxon>Zavarzinia</taxon>
    </lineage>
</organism>
<dbReference type="RefSeq" id="WP_109919831.1">
    <property type="nucleotide sequence ID" value="NZ_QGLF01000001.1"/>
</dbReference>
<dbReference type="EMBL" id="QGLF01000001">
    <property type="protein sequence ID" value="PWR23801.1"/>
    <property type="molecule type" value="Genomic_DNA"/>
</dbReference>
<evidence type="ECO:0000256" key="2">
    <source>
        <dbReference type="ARBA" id="ARBA00022763"/>
    </source>
</evidence>
<sequence length="523" mass="56306">MSGVSPSRRHLSIWLPFLPTDRIRRDRGLSSRFAAPGDGPALVTVGKRGSALRLSAADAAARALGLAPGLALADAQAMYPALDIVPEDAAADRTLLEWLAEGMEAWTPLVALDPPDGLLLDITGCAHLFDGEVAMAAAIRRQLNARGIHARIAVAGTVGCASALARHGAEVAAARGRERALLAPLPLAALRLDDNRIRGLEEAGLETVADLLSRPRAPLAARYGAVLLHRLDQALGLVDEPISPRRPVPEYLVERRLLEPIGLESHILAALAALGDLLGGQLETAGLGAARIEASLFRVDGKVERLTVGASRPLVRGDEMRRLFADRLAALKDGVEAGFGFELIRLAAVETARRPPRQPGFDGAAALDAEQAFAGLVDHLTARLGAAQVRRLAPRDSHVPERAMALAGAGDRPPPAPAPAQDSQIPARPFRLFERPEAIEALAEVPDGPPRRFRWRSAWHQVARAEGPERIATEWWQAADDGLPTRDYFRIETEAGLRLWLFRAGLYGRETDRPSWHLHGVFL</sequence>
<keyword evidence="5" id="KW-1185">Reference proteome</keyword>
<protein>
    <recommendedName>
        <fullName evidence="3">UmuC domain-containing protein</fullName>
    </recommendedName>
</protein>
<dbReference type="PANTHER" id="PTHR35369">
    <property type="entry name" value="BLR3025 PROTEIN-RELATED"/>
    <property type="match status" value="1"/>
</dbReference>
<dbReference type="GO" id="GO:0006281">
    <property type="term" value="P:DNA repair"/>
    <property type="evidence" value="ECO:0007669"/>
    <property type="project" value="InterPro"/>
</dbReference>
<name>A0A317EAS8_9PROT</name>
<comment type="similarity">
    <text evidence="1">Belongs to the DNA polymerase type-Y family.</text>
</comment>
<reference evidence="5" key="1">
    <citation type="submission" date="2018-05" db="EMBL/GenBank/DDBJ databases">
        <title>Zavarzinia sp. HR-AS.</title>
        <authorList>
            <person name="Lee Y."/>
            <person name="Jeon C.O."/>
        </authorList>
    </citation>
    <scope>NUCLEOTIDE SEQUENCE [LARGE SCALE GENOMIC DNA]</scope>
    <source>
        <strain evidence="5">DSM 1231</strain>
    </source>
</reference>
<evidence type="ECO:0000313" key="5">
    <source>
        <dbReference type="Proteomes" id="UP000246077"/>
    </source>
</evidence>
<dbReference type="InterPro" id="IPR043502">
    <property type="entry name" value="DNA/RNA_pol_sf"/>
</dbReference>
<dbReference type="InterPro" id="IPR001126">
    <property type="entry name" value="UmuC"/>
</dbReference>
<keyword evidence="2" id="KW-0227">DNA damage</keyword>
<feature type="domain" description="UmuC" evidence="3">
    <location>
        <begin position="43"/>
        <end position="161"/>
    </location>
</feature>
<dbReference type="InterPro" id="IPR050356">
    <property type="entry name" value="SulA_CellDiv_inhibitor"/>
</dbReference>
<dbReference type="SUPFAM" id="SSF56672">
    <property type="entry name" value="DNA/RNA polymerases"/>
    <property type="match status" value="1"/>
</dbReference>
<dbReference type="Pfam" id="PF00817">
    <property type="entry name" value="IMS"/>
    <property type="match status" value="1"/>
</dbReference>
<dbReference type="Proteomes" id="UP000246077">
    <property type="component" value="Unassembled WGS sequence"/>
</dbReference>